<dbReference type="GO" id="GO:0032580">
    <property type="term" value="C:Golgi cisterna membrane"/>
    <property type="evidence" value="ECO:0007669"/>
    <property type="project" value="UniProtKB-SubCell"/>
</dbReference>
<dbReference type="EMBL" id="CP045910">
    <property type="protein sequence ID" value="QQP31687.1"/>
    <property type="molecule type" value="Genomic_DNA"/>
</dbReference>
<evidence type="ECO:0000313" key="17">
    <source>
        <dbReference type="Proteomes" id="UP000595437"/>
    </source>
</evidence>
<keyword evidence="6 12" id="KW-0812">Transmembrane</keyword>
<feature type="domain" description="Fucosyltransferase C-terminal" evidence="13">
    <location>
        <begin position="123"/>
        <end position="289"/>
    </location>
</feature>
<evidence type="ECO:0000256" key="5">
    <source>
        <dbReference type="ARBA" id="ARBA00022679"/>
    </source>
</evidence>
<dbReference type="SUPFAM" id="SSF53756">
    <property type="entry name" value="UDP-Glycosyltransferase/glycogen phosphorylase"/>
    <property type="match status" value="1"/>
</dbReference>
<evidence type="ECO:0000256" key="10">
    <source>
        <dbReference type="ARBA" id="ARBA00023136"/>
    </source>
</evidence>
<evidence type="ECO:0000256" key="3">
    <source>
        <dbReference type="ARBA" id="ARBA00008919"/>
    </source>
</evidence>
<dbReference type="Pfam" id="PF00852">
    <property type="entry name" value="Glyco_transf_10"/>
    <property type="match status" value="1"/>
</dbReference>
<keyword evidence="4 12" id="KW-0328">Glycosyltransferase</keyword>
<protein>
    <recommendedName>
        <fullName evidence="12">Fucosyltransferase</fullName>
        <ecNumber evidence="12">2.4.1.-</ecNumber>
    </recommendedName>
</protein>
<evidence type="ECO:0000313" key="15">
    <source>
        <dbReference type="EMBL" id="QQP31686.1"/>
    </source>
</evidence>
<dbReference type="InterPro" id="IPR055270">
    <property type="entry name" value="Glyco_tran_10_C"/>
</dbReference>
<evidence type="ECO:0000256" key="12">
    <source>
        <dbReference type="RuleBase" id="RU003832"/>
    </source>
</evidence>
<evidence type="ECO:0000256" key="4">
    <source>
        <dbReference type="ARBA" id="ARBA00022676"/>
    </source>
</evidence>
<reference evidence="15" key="2">
    <citation type="journal article" name="Sci. Data">
        <title>Chromosome-scale genome assembly of the sea louse Caligus rogercresseyi by SMRT sequencing and Hi-C analysis.</title>
        <authorList>
            <person name="Gallardo-Escarate C."/>
            <person name="Valenzuela-Munoz V."/>
            <person name="Nunez-Acuna G."/>
            <person name="Valenzuela-Miranda D."/>
            <person name="Goncalves A.T."/>
            <person name="Escobar-Sepulveda H."/>
            <person name="Liachko I."/>
            <person name="Nelson B."/>
            <person name="Roberts S."/>
            <person name="Warren W."/>
        </authorList>
    </citation>
    <scope>NUCLEOTIDE SEQUENCE</scope>
    <source>
        <tissue evidence="15">Whole tissue</tissue>
    </source>
</reference>
<name>A0A7T8GL86_CALRO</name>
<evidence type="ECO:0000256" key="11">
    <source>
        <dbReference type="ARBA" id="ARBA00023180"/>
    </source>
</evidence>
<keyword evidence="8" id="KW-1133">Transmembrane helix</keyword>
<reference evidence="17" key="1">
    <citation type="submission" date="2021-01" db="EMBL/GenBank/DDBJ databases">
        <title>Caligus Genome Assembly.</title>
        <authorList>
            <person name="Gallardo-Escarate C."/>
        </authorList>
    </citation>
    <scope>NUCLEOTIDE SEQUENCE [LARGE SCALE GENOMIC DNA]</scope>
</reference>
<evidence type="ECO:0000256" key="2">
    <source>
        <dbReference type="ARBA" id="ARBA00004922"/>
    </source>
</evidence>
<accession>A0A7T8GL86</accession>
<dbReference type="FunFam" id="3.40.50.11660:FF:000004">
    <property type="entry name" value="Glycoprotein 3-alpha-L-fucosyltransferase A"/>
    <property type="match status" value="1"/>
</dbReference>
<evidence type="ECO:0000256" key="1">
    <source>
        <dbReference type="ARBA" id="ARBA00004447"/>
    </source>
</evidence>
<evidence type="ECO:0000256" key="9">
    <source>
        <dbReference type="ARBA" id="ARBA00023034"/>
    </source>
</evidence>
<dbReference type="UniPathway" id="UPA00378"/>
<evidence type="ECO:0000256" key="8">
    <source>
        <dbReference type="ARBA" id="ARBA00022989"/>
    </source>
</evidence>
<keyword evidence="11" id="KW-0325">Glycoprotein</keyword>
<evidence type="ECO:0000313" key="16">
    <source>
        <dbReference type="EMBL" id="QQP31687.1"/>
    </source>
</evidence>
<keyword evidence="10" id="KW-0472">Membrane</keyword>
<dbReference type="PANTHER" id="PTHR48438:SF1">
    <property type="entry name" value="ALPHA-(1,3)-FUCOSYLTRANSFERASE C-RELATED"/>
    <property type="match status" value="1"/>
</dbReference>
<sequence>MIIPEASIVTHVFLFYRNCYLTSDKFPQTQLSKYSGVIYHARDICERGHDPGILNLRHQIKGPIMFFLLESPVHDCALDFWRFNHVFNWTISYRRNSDFFLPYNGFEAKTKMGNIRSVGHINLKRKLVFWLVKNMGSPGGRDTYIQELEKHIRVDRWGGGTKHHCPPETEGRGCKAQLAQRYKFYLAFENSLCKDYVTEKFFDILKFDVVPVVYGLSNYSAFAPPHSFIDARDFSSPKSLGEYLTYLDNNDEEYLKYFKWKEEYHLMGFQAISGKVLCDMCERINHLDDLRRPAYSSEEMESWWRGTKDNQICQSPKGVFPEIF</sequence>
<keyword evidence="17" id="KW-1185">Reference proteome</keyword>
<feature type="domain" description="Fucosyltransferase N-terminal" evidence="14">
    <location>
        <begin position="16"/>
        <end position="104"/>
    </location>
</feature>
<dbReference type="PANTHER" id="PTHR48438">
    <property type="entry name" value="ALPHA-(1,3)-FUCOSYLTRANSFERASE C-RELATED"/>
    <property type="match status" value="1"/>
</dbReference>
<evidence type="ECO:0000256" key="7">
    <source>
        <dbReference type="ARBA" id="ARBA00022968"/>
    </source>
</evidence>
<dbReference type="Proteomes" id="UP000595437">
    <property type="component" value="Chromosome 21"/>
</dbReference>
<dbReference type="InterPro" id="IPR031481">
    <property type="entry name" value="Glyco_tran_10_N"/>
</dbReference>
<dbReference type="InterPro" id="IPR038577">
    <property type="entry name" value="GT10-like_C_sf"/>
</dbReference>
<comment type="pathway">
    <text evidence="2">Protein modification; protein glycosylation.</text>
</comment>
<dbReference type="Gene3D" id="3.40.50.11660">
    <property type="entry name" value="Glycosyl transferase family 10, C-terminal domain"/>
    <property type="match status" value="1"/>
</dbReference>
<dbReference type="OrthoDB" id="427096at2759"/>
<evidence type="ECO:0000259" key="14">
    <source>
        <dbReference type="Pfam" id="PF17039"/>
    </source>
</evidence>
<dbReference type="Pfam" id="PF17039">
    <property type="entry name" value="Glyco_tran_10_N"/>
    <property type="match status" value="1"/>
</dbReference>
<organism evidence="15 17">
    <name type="scientific">Caligus rogercresseyi</name>
    <name type="common">Sea louse</name>
    <dbReference type="NCBI Taxonomy" id="217165"/>
    <lineage>
        <taxon>Eukaryota</taxon>
        <taxon>Metazoa</taxon>
        <taxon>Ecdysozoa</taxon>
        <taxon>Arthropoda</taxon>
        <taxon>Crustacea</taxon>
        <taxon>Multicrustacea</taxon>
        <taxon>Hexanauplia</taxon>
        <taxon>Copepoda</taxon>
        <taxon>Siphonostomatoida</taxon>
        <taxon>Caligidae</taxon>
        <taxon>Caligus</taxon>
    </lineage>
</organism>
<keyword evidence="5 12" id="KW-0808">Transferase</keyword>
<comment type="subcellular location">
    <subcellularLocation>
        <location evidence="1 12">Golgi apparatus</location>
        <location evidence="1 12">Golgi stack membrane</location>
        <topology evidence="1 12">Single-pass type II membrane protein</topology>
    </subcellularLocation>
</comment>
<proteinExistence type="inferred from homology"/>
<evidence type="ECO:0000259" key="13">
    <source>
        <dbReference type="Pfam" id="PF00852"/>
    </source>
</evidence>
<dbReference type="EMBL" id="CP045910">
    <property type="protein sequence ID" value="QQP31686.1"/>
    <property type="molecule type" value="Genomic_DNA"/>
</dbReference>
<comment type="similarity">
    <text evidence="3 12">Belongs to the glycosyltransferase 10 family.</text>
</comment>
<keyword evidence="7" id="KW-0735">Signal-anchor</keyword>
<dbReference type="EC" id="2.4.1.-" evidence="12"/>
<dbReference type="GO" id="GO:0008417">
    <property type="term" value="F:fucosyltransferase activity"/>
    <property type="evidence" value="ECO:0007669"/>
    <property type="project" value="InterPro"/>
</dbReference>
<dbReference type="AlphaFoldDB" id="A0A7T8GL86"/>
<gene>
    <name evidence="15" type="ORF">FKW44_025366</name>
    <name evidence="16" type="ORF">FKW44_025367</name>
</gene>
<keyword evidence="9 12" id="KW-0333">Golgi apparatus</keyword>
<dbReference type="InterPro" id="IPR001503">
    <property type="entry name" value="Glyco_trans_10"/>
</dbReference>
<evidence type="ECO:0000256" key="6">
    <source>
        <dbReference type="ARBA" id="ARBA00022692"/>
    </source>
</evidence>